<dbReference type="EMBL" id="SKBM01000008">
    <property type="protein sequence ID" value="TCZ63234.1"/>
    <property type="molecule type" value="Genomic_DNA"/>
</dbReference>
<dbReference type="PANTHER" id="PTHR47572:SF4">
    <property type="entry name" value="LACTONASE DRP35"/>
    <property type="match status" value="1"/>
</dbReference>
<proteinExistence type="predicted"/>
<reference evidence="5 6" key="1">
    <citation type="submission" date="2019-03" db="EMBL/GenBank/DDBJ databases">
        <title>Paracraurococcus aquatilis NE82 genome sequence.</title>
        <authorList>
            <person name="Zhao Y."/>
            <person name="Du Z."/>
        </authorList>
    </citation>
    <scope>NUCLEOTIDE SEQUENCE [LARGE SCALE GENOMIC DNA]</scope>
    <source>
        <strain evidence="5 6">NE82</strain>
    </source>
</reference>
<dbReference type="SUPFAM" id="SSF63829">
    <property type="entry name" value="Calcium-dependent phosphotriesterase"/>
    <property type="match status" value="1"/>
</dbReference>
<accession>A0A4R4DT52</accession>
<dbReference type="OrthoDB" id="241638at2"/>
<dbReference type="InterPro" id="IPR051262">
    <property type="entry name" value="SMP-30/CGR1_Lactonase"/>
</dbReference>
<feature type="domain" description="SMP-30/Gluconolactonase/LRE-like region" evidence="4">
    <location>
        <begin position="14"/>
        <end position="227"/>
    </location>
</feature>
<keyword evidence="6" id="KW-1185">Reference proteome</keyword>
<dbReference type="PRINTS" id="PR01790">
    <property type="entry name" value="SMP30FAMILY"/>
</dbReference>
<keyword evidence="3" id="KW-0479">Metal-binding</keyword>
<keyword evidence="3" id="KW-0862">Zinc</keyword>
<comment type="caution">
    <text evidence="5">The sequence shown here is derived from an EMBL/GenBank/DDBJ whole genome shotgun (WGS) entry which is preliminary data.</text>
</comment>
<feature type="binding site" evidence="3">
    <location>
        <position position="167"/>
    </location>
    <ligand>
        <name>a divalent metal cation</name>
        <dbReference type="ChEBI" id="CHEBI:60240"/>
    </ligand>
</feature>
<dbReference type="Gene3D" id="2.120.10.30">
    <property type="entry name" value="TolB, C-terminal domain"/>
    <property type="match status" value="1"/>
</dbReference>
<protein>
    <submittedName>
        <fullName evidence="5">SMP-30/gluconolactonase/LRE family protein</fullName>
    </submittedName>
</protein>
<evidence type="ECO:0000256" key="1">
    <source>
        <dbReference type="ARBA" id="ARBA00022801"/>
    </source>
</evidence>
<dbReference type="InterPro" id="IPR011042">
    <property type="entry name" value="6-blade_b-propeller_TolB-like"/>
</dbReference>
<dbReference type="AlphaFoldDB" id="A0A4R4DT52"/>
<dbReference type="GO" id="GO:0016787">
    <property type="term" value="F:hydrolase activity"/>
    <property type="evidence" value="ECO:0007669"/>
    <property type="project" value="UniProtKB-KW"/>
</dbReference>
<evidence type="ECO:0000256" key="3">
    <source>
        <dbReference type="PIRSR" id="PIRSR605511-2"/>
    </source>
</evidence>
<gene>
    <name evidence="5" type="ORF">EXY23_10400</name>
</gene>
<evidence type="ECO:0000259" key="4">
    <source>
        <dbReference type="Pfam" id="PF08450"/>
    </source>
</evidence>
<dbReference type="InterPro" id="IPR013658">
    <property type="entry name" value="SGL"/>
</dbReference>
<feature type="binding site" evidence="3">
    <location>
        <position position="60"/>
    </location>
    <ligand>
        <name>substrate</name>
    </ligand>
</feature>
<feature type="active site" description="Proton donor/acceptor" evidence="2">
    <location>
        <position position="167"/>
    </location>
</feature>
<comment type="cofactor">
    <cofactor evidence="3">
        <name>Zn(2+)</name>
        <dbReference type="ChEBI" id="CHEBI:29105"/>
    </cofactor>
    <text evidence="3">Binds 1 divalent metal cation per subunit.</text>
</comment>
<dbReference type="Pfam" id="PF08450">
    <property type="entry name" value="SGL"/>
    <property type="match status" value="1"/>
</dbReference>
<dbReference type="GO" id="GO:0046872">
    <property type="term" value="F:metal ion binding"/>
    <property type="evidence" value="ECO:0007669"/>
    <property type="project" value="UniProtKB-KW"/>
</dbReference>
<name>A0A4R4DT52_9PROT</name>
<dbReference type="Proteomes" id="UP000295023">
    <property type="component" value="Unassembled WGS sequence"/>
</dbReference>
<evidence type="ECO:0000256" key="2">
    <source>
        <dbReference type="PIRSR" id="PIRSR605511-1"/>
    </source>
</evidence>
<dbReference type="PANTHER" id="PTHR47572">
    <property type="entry name" value="LIPOPROTEIN-RELATED"/>
    <property type="match status" value="1"/>
</dbReference>
<keyword evidence="1" id="KW-0378">Hydrolase</keyword>
<sequence length="243" mass="26902">MPQMDEYRKPAGFTNGLVRDREGRLIACEHGARRVTRTEHDGSVTVLCDRYDGKRLNSPNDVAVTSDGAIWFTDPPFGILGLYEGYKGEQELPTNIYRVDGQTGQVALVSTDVKRPNGLAFSPDERRLYVAEAGVSPRVIRVFDVEDGRHLVNNRVFVQCADGERPDGFKLDIDGNLWCCWGMSQDFDGVRIINPAGKAIGHIHLPERCANLCFGGRNRDRLFMAASKSLYAVAVNTQGVAGR</sequence>
<organism evidence="5 6">
    <name type="scientific">Roseicella aquatilis</name>
    <dbReference type="NCBI Taxonomy" id="2527868"/>
    <lineage>
        <taxon>Bacteria</taxon>
        <taxon>Pseudomonadati</taxon>
        <taxon>Pseudomonadota</taxon>
        <taxon>Alphaproteobacteria</taxon>
        <taxon>Acetobacterales</taxon>
        <taxon>Roseomonadaceae</taxon>
        <taxon>Roseicella</taxon>
    </lineage>
</organism>
<evidence type="ECO:0000313" key="6">
    <source>
        <dbReference type="Proteomes" id="UP000295023"/>
    </source>
</evidence>
<evidence type="ECO:0000313" key="5">
    <source>
        <dbReference type="EMBL" id="TCZ63234.1"/>
    </source>
</evidence>
<dbReference type="InterPro" id="IPR005511">
    <property type="entry name" value="SMP-30"/>
</dbReference>
<feature type="binding site" evidence="3">
    <location>
        <position position="117"/>
    </location>
    <ligand>
        <name>a divalent metal cation</name>
        <dbReference type="ChEBI" id="CHEBI:60240"/>
    </ligand>
</feature>